<reference evidence="1 2" key="1">
    <citation type="submission" date="2018-05" db="EMBL/GenBank/DDBJ databases">
        <title>Pararhodobacter marina sp. nov., isolated from deep-sea water of the Indian Ocean.</title>
        <authorList>
            <person name="Lai Q.Sr."/>
            <person name="Liu X."/>
            <person name="Shao Z."/>
        </authorList>
    </citation>
    <scope>NUCLEOTIDE SEQUENCE [LARGE SCALE GENOMIC DNA]</scope>
    <source>
        <strain evidence="1 2">CIC4N-9</strain>
    </source>
</reference>
<keyword evidence="2" id="KW-1185">Reference proteome</keyword>
<evidence type="ECO:0000313" key="2">
    <source>
        <dbReference type="Proteomes" id="UP000244940"/>
    </source>
</evidence>
<dbReference type="RefSeq" id="WP_109534195.1">
    <property type="nucleotide sequence ID" value="NZ_QEYD01000009.1"/>
</dbReference>
<proteinExistence type="predicted"/>
<protein>
    <recommendedName>
        <fullName evidence="3">Type II secretion system protein N</fullName>
    </recommendedName>
</protein>
<comment type="caution">
    <text evidence="1">The sequence shown here is derived from an EMBL/GenBank/DDBJ whole genome shotgun (WGS) entry which is preliminary data.</text>
</comment>
<accession>A0A2U2C7C2</accession>
<dbReference type="AlphaFoldDB" id="A0A2U2C7C2"/>
<dbReference type="GeneID" id="94366241"/>
<evidence type="ECO:0000313" key="1">
    <source>
        <dbReference type="EMBL" id="PWE27780.1"/>
    </source>
</evidence>
<sequence length="160" mass="16180">MIRALALVLGLLIGLSLAALYAGTLGHLRQANLPLPGWTDTLDAGSRVIEGRGTLNGAALTWRATGLDGLRLSLSGPDWQVQGQGMPGPGGLAVSDLSGVLPLGVLGAGEGALVIEAGLLDVAFDGTLREGRIDGTARGSDPEGAVTLVHENGGWILSAR</sequence>
<organism evidence="1 2">
    <name type="scientific">Pararhodobacter marinus</name>
    <dbReference type="NCBI Taxonomy" id="2184063"/>
    <lineage>
        <taxon>Bacteria</taxon>
        <taxon>Pseudomonadati</taxon>
        <taxon>Pseudomonadota</taxon>
        <taxon>Alphaproteobacteria</taxon>
        <taxon>Rhodobacterales</taxon>
        <taxon>Paracoccaceae</taxon>
        <taxon>Pararhodobacter</taxon>
    </lineage>
</organism>
<dbReference type="EMBL" id="QEYD01000009">
    <property type="protein sequence ID" value="PWE27780.1"/>
    <property type="molecule type" value="Genomic_DNA"/>
</dbReference>
<gene>
    <name evidence="1" type="ORF">C4N9_15200</name>
</gene>
<dbReference type="OrthoDB" id="7867489at2"/>
<dbReference type="Proteomes" id="UP000244940">
    <property type="component" value="Unassembled WGS sequence"/>
</dbReference>
<evidence type="ECO:0008006" key="3">
    <source>
        <dbReference type="Google" id="ProtNLM"/>
    </source>
</evidence>
<name>A0A2U2C7C2_9RHOB</name>